<sequence length="184" mass="20613">MFLQALEKVTSRTEDGAINVFVETPKDSRHKYDVDASGLFRIGLELPEGMRFPFSFGYVPNTLAEDGDALDIVLITDGSVPAGALIEARLIGVLKMENDEGGEMARNDRVVAVANMSRIFAHVDTLSDMRDGFAWDMELFFEAYNRMIERPFNVVGRGERDDAERMLEQAEDAAKRDPDTPDPY</sequence>
<name>A0A934IJ54_9RHOB</name>
<keyword evidence="4" id="KW-0378">Hydrolase</keyword>
<dbReference type="Pfam" id="PF00719">
    <property type="entry name" value="Pyrophosphatase"/>
    <property type="match status" value="1"/>
</dbReference>
<dbReference type="EMBL" id="JAEKPD010000015">
    <property type="protein sequence ID" value="MBJ3763888.1"/>
    <property type="molecule type" value="Genomic_DNA"/>
</dbReference>
<evidence type="ECO:0000256" key="2">
    <source>
        <dbReference type="ARBA" id="ARBA00012146"/>
    </source>
</evidence>
<dbReference type="SUPFAM" id="SSF50324">
    <property type="entry name" value="Inorganic pyrophosphatase"/>
    <property type="match status" value="1"/>
</dbReference>
<evidence type="ECO:0000256" key="5">
    <source>
        <dbReference type="ARBA" id="ARBA00022842"/>
    </source>
</evidence>
<feature type="region of interest" description="Disordered" evidence="6">
    <location>
        <begin position="159"/>
        <end position="184"/>
    </location>
</feature>
<dbReference type="AlphaFoldDB" id="A0A934IJ54"/>
<keyword evidence="3" id="KW-0479">Metal-binding</keyword>
<proteinExistence type="predicted"/>
<dbReference type="GO" id="GO:0005737">
    <property type="term" value="C:cytoplasm"/>
    <property type="evidence" value="ECO:0007669"/>
    <property type="project" value="InterPro"/>
</dbReference>
<comment type="cofactor">
    <cofactor evidence="1">
        <name>Mg(2+)</name>
        <dbReference type="ChEBI" id="CHEBI:18420"/>
    </cofactor>
</comment>
<evidence type="ECO:0000256" key="1">
    <source>
        <dbReference type="ARBA" id="ARBA00001946"/>
    </source>
</evidence>
<dbReference type="GO" id="GO:0006796">
    <property type="term" value="P:phosphate-containing compound metabolic process"/>
    <property type="evidence" value="ECO:0007669"/>
    <property type="project" value="InterPro"/>
</dbReference>
<organism evidence="7 8">
    <name type="scientific">Palleronia pontilimi</name>
    <dbReference type="NCBI Taxonomy" id="1964209"/>
    <lineage>
        <taxon>Bacteria</taxon>
        <taxon>Pseudomonadati</taxon>
        <taxon>Pseudomonadota</taxon>
        <taxon>Alphaproteobacteria</taxon>
        <taxon>Rhodobacterales</taxon>
        <taxon>Roseobacteraceae</taxon>
        <taxon>Palleronia</taxon>
    </lineage>
</organism>
<evidence type="ECO:0000256" key="6">
    <source>
        <dbReference type="SAM" id="MobiDB-lite"/>
    </source>
</evidence>
<dbReference type="RefSeq" id="WP_198917064.1">
    <property type="nucleotide sequence ID" value="NZ_JAEKPD010000015.1"/>
</dbReference>
<keyword evidence="5" id="KW-0460">Magnesium</keyword>
<dbReference type="Gene3D" id="3.90.80.10">
    <property type="entry name" value="Inorganic pyrophosphatase"/>
    <property type="match status" value="1"/>
</dbReference>
<comment type="caution">
    <text evidence="7">The sequence shown here is derived from an EMBL/GenBank/DDBJ whole genome shotgun (WGS) entry which is preliminary data.</text>
</comment>
<reference evidence="7" key="1">
    <citation type="submission" date="2020-12" db="EMBL/GenBank/DDBJ databases">
        <title>Bacterial taxonomy.</title>
        <authorList>
            <person name="Pan X."/>
        </authorList>
    </citation>
    <scope>NUCLEOTIDE SEQUENCE</scope>
    <source>
        <strain evidence="7">KCTC 52957</strain>
    </source>
</reference>
<dbReference type="PANTHER" id="PTHR10286">
    <property type="entry name" value="INORGANIC PYROPHOSPHATASE"/>
    <property type="match status" value="1"/>
</dbReference>
<protein>
    <recommendedName>
        <fullName evidence="2">inorganic diphosphatase</fullName>
        <ecNumber evidence="2">3.6.1.1</ecNumber>
    </recommendedName>
</protein>
<dbReference type="Proteomes" id="UP000642488">
    <property type="component" value="Unassembled WGS sequence"/>
</dbReference>
<dbReference type="GO" id="GO:0004427">
    <property type="term" value="F:inorganic diphosphate phosphatase activity"/>
    <property type="evidence" value="ECO:0007669"/>
    <property type="project" value="UniProtKB-EC"/>
</dbReference>
<keyword evidence="8" id="KW-1185">Reference proteome</keyword>
<dbReference type="GO" id="GO:0000287">
    <property type="term" value="F:magnesium ion binding"/>
    <property type="evidence" value="ECO:0007669"/>
    <property type="project" value="InterPro"/>
</dbReference>
<dbReference type="InterPro" id="IPR036649">
    <property type="entry name" value="Pyrophosphatase_sf"/>
</dbReference>
<evidence type="ECO:0000313" key="8">
    <source>
        <dbReference type="Proteomes" id="UP000642488"/>
    </source>
</evidence>
<accession>A0A934IJ54</accession>
<evidence type="ECO:0000256" key="3">
    <source>
        <dbReference type="ARBA" id="ARBA00022723"/>
    </source>
</evidence>
<dbReference type="EC" id="3.6.1.1" evidence="2"/>
<evidence type="ECO:0000256" key="4">
    <source>
        <dbReference type="ARBA" id="ARBA00022801"/>
    </source>
</evidence>
<dbReference type="InterPro" id="IPR008162">
    <property type="entry name" value="Pyrophosphatase"/>
</dbReference>
<evidence type="ECO:0000313" key="7">
    <source>
        <dbReference type="EMBL" id="MBJ3763888.1"/>
    </source>
</evidence>
<gene>
    <name evidence="7" type="ORF">ILP92_14135</name>
</gene>